<gene>
    <name evidence="2" type="ORF">NZH93_09160</name>
</gene>
<dbReference type="InterPro" id="IPR029063">
    <property type="entry name" value="SAM-dependent_MTases_sf"/>
</dbReference>
<sequence length="268" mass="29487">MNQNPTSLMPASRPSFDYSPYAVTYQNRAEYVPAVIDALVRVAEVPAGGSICDIGAGSGHLTEPLLRRGFSVDAVEPTPAMRQLGEQRTRDYPNTHWYDGRGESSGRQADTYALVTFGSSFDLTQRPQALAEAARILTGTGYFACLWNHRVLDDPLQARVEQLIHDRIPDYSYGIRRTDQTPVIAASGLLETPVTLSGTQVFRLSSEAWCDAWASHSTVSQQSGNGFTSLVDEIRDLVRAETGDWIDVPYTTRAWVARVAGDGKDSQR</sequence>
<protein>
    <submittedName>
        <fullName evidence="2">Class I SAM-dependent methyltransferase</fullName>
    </submittedName>
</protein>
<dbReference type="InterPro" id="IPR041698">
    <property type="entry name" value="Methyltransf_25"/>
</dbReference>
<feature type="domain" description="Methyltransferase" evidence="1">
    <location>
        <begin position="51"/>
        <end position="140"/>
    </location>
</feature>
<name>A0A9X2VHU5_9PSEU</name>
<dbReference type="Pfam" id="PF13649">
    <property type="entry name" value="Methyltransf_25"/>
    <property type="match status" value="1"/>
</dbReference>
<dbReference type="CDD" id="cd02440">
    <property type="entry name" value="AdoMet_MTases"/>
    <property type="match status" value="1"/>
</dbReference>
<comment type="caution">
    <text evidence="2">The sequence shown here is derived from an EMBL/GenBank/DDBJ whole genome shotgun (WGS) entry which is preliminary data.</text>
</comment>
<dbReference type="GO" id="GO:0008168">
    <property type="term" value="F:methyltransferase activity"/>
    <property type="evidence" value="ECO:0007669"/>
    <property type="project" value="UniProtKB-KW"/>
</dbReference>
<dbReference type="GO" id="GO:0032259">
    <property type="term" value="P:methylation"/>
    <property type="evidence" value="ECO:0007669"/>
    <property type="project" value="UniProtKB-KW"/>
</dbReference>
<dbReference type="RefSeq" id="WP_259622533.1">
    <property type="nucleotide sequence ID" value="NZ_JANYMP010000003.1"/>
</dbReference>
<dbReference type="SUPFAM" id="SSF53335">
    <property type="entry name" value="S-adenosyl-L-methionine-dependent methyltransferases"/>
    <property type="match status" value="1"/>
</dbReference>
<keyword evidence="2" id="KW-0808">Transferase</keyword>
<keyword evidence="2" id="KW-0489">Methyltransferase</keyword>
<evidence type="ECO:0000259" key="1">
    <source>
        <dbReference type="Pfam" id="PF13649"/>
    </source>
</evidence>
<dbReference type="Gene3D" id="3.40.50.150">
    <property type="entry name" value="Vaccinia Virus protein VP39"/>
    <property type="match status" value="1"/>
</dbReference>
<proteinExistence type="predicted"/>
<dbReference type="Proteomes" id="UP001141259">
    <property type="component" value="Unassembled WGS sequence"/>
</dbReference>
<dbReference type="AlphaFoldDB" id="A0A9X2VHU5"/>
<dbReference type="EMBL" id="JANYMP010000003">
    <property type="protein sequence ID" value="MCS7477020.1"/>
    <property type="molecule type" value="Genomic_DNA"/>
</dbReference>
<organism evidence="2 3">
    <name type="scientific">Umezawaea endophytica</name>
    <dbReference type="NCBI Taxonomy" id="1654476"/>
    <lineage>
        <taxon>Bacteria</taxon>
        <taxon>Bacillati</taxon>
        <taxon>Actinomycetota</taxon>
        <taxon>Actinomycetes</taxon>
        <taxon>Pseudonocardiales</taxon>
        <taxon>Pseudonocardiaceae</taxon>
        <taxon>Umezawaea</taxon>
    </lineage>
</organism>
<accession>A0A9X2VHU5</accession>
<evidence type="ECO:0000313" key="3">
    <source>
        <dbReference type="Proteomes" id="UP001141259"/>
    </source>
</evidence>
<evidence type="ECO:0000313" key="2">
    <source>
        <dbReference type="EMBL" id="MCS7477020.1"/>
    </source>
</evidence>
<keyword evidence="3" id="KW-1185">Reference proteome</keyword>
<reference evidence="2" key="1">
    <citation type="submission" date="2022-08" db="EMBL/GenBank/DDBJ databases">
        <authorList>
            <person name="Tistechok S."/>
            <person name="Samborskyy M."/>
            <person name="Roman I."/>
        </authorList>
    </citation>
    <scope>NUCLEOTIDE SEQUENCE</scope>
    <source>
        <strain evidence="2">DSM 103496</strain>
    </source>
</reference>